<sequence length="489" mass="57535">MKEKCRLDKDFEKVGLWTLPNYSFSSGISGKIIYNNNSLKLEIYGDLNDIKESDGIRCFGIEPEKEEVIIGFTQDGYTVIIEDAYQRYRTASYPGMVYTEYIFNKCILMKINYCDSEKSENQLLEMIKNVGIDNIPCSSCKFSIRDMNLWMNSSEIHQKIGCKSKCIYYDLSSYDIDYFYVHDDNLVFSNDVVCKSIGNSLSEEYFWKLTTINSDQHSLSDYKTNIDSFKSLLQLFIDSPTQYSFIDFEIPMEGYYKNNITAHYIYSQFHSETNTKVRLPYNVLSDKLGLILENWFKKKNKLSLIIDNYLNDINNNYFSEAKLLNAIKNLEIYHRNFKDNVNNQIEDEGLESYKKDLIEYINNTIDDPKFRGRFISNIEYYPETSLRKRLSDLFKNLPPELIDVYFKLSNKSPSKSIDSMINRIVQTRHYYTHGDDITNFPKCIIDTIDQIKATNTLNQIVKYYIYEELGILDAEVIKTFIKENPKYYF</sequence>
<accession>A0AB74U257</accession>
<feature type="domain" description="Apea-like HEPN" evidence="1">
    <location>
        <begin position="324"/>
        <end position="471"/>
    </location>
</feature>
<dbReference type="RefSeq" id="WP_208955647.1">
    <property type="nucleotide sequence ID" value="NZ_CP142435.1"/>
</dbReference>
<proteinExistence type="predicted"/>
<dbReference type="Pfam" id="PF18739">
    <property type="entry name" value="HEPN_Apea"/>
    <property type="match status" value="1"/>
</dbReference>
<evidence type="ECO:0000313" key="2">
    <source>
        <dbReference type="EMBL" id="XBC49462.1"/>
    </source>
</evidence>
<evidence type="ECO:0000259" key="1">
    <source>
        <dbReference type="Pfam" id="PF18739"/>
    </source>
</evidence>
<dbReference type="EMBL" id="CP142435">
    <property type="protein sequence ID" value="XBC49462.1"/>
    <property type="molecule type" value="Genomic_DNA"/>
</dbReference>
<name>A0AB74U257_9LACT</name>
<gene>
    <name evidence="2" type="ORF">VUQ06_08245</name>
</gene>
<dbReference type="AlphaFoldDB" id="A0AB74U257"/>
<dbReference type="KEGG" id="dst:VUQ06_08245"/>
<dbReference type="InterPro" id="IPR041229">
    <property type="entry name" value="HEPN_Apea"/>
</dbReference>
<organism evidence="2">
    <name type="scientific">Dolosigranulum savutiense</name>
    <dbReference type="NCBI Taxonomy" id="3110288"/>
    <lineage>
        <taxon>Bacteria</taxon>
        <taxon>Bacillati</taxon>
        <taxon>Bacillota</taxon>
        <taxon>Bacilli</taxon>
        <taxon>Lactobacillales</taxon>
        <taxon>Carnobacteriaceae</taxon>
        <taxon>Dolosigranulum</taxon>
    </lineage>
</organism>
<reference evidence="2" key="1">
    <citation type="submission" date="2023-12" db="EMBL/GenBank/DDBJ databases">
        <title>Dolosigranulum savutii sp. nov. isolated from human upper respiratory samples collected in Botswana.</title>
        <authorList>
            <person name="Kelly M.S."/>
        </authorList>
    </citation>
    <scope>NUCLEOTIDE SEQUENCE</scope>
    <source>
        <strain evidence="2">MSK294</strain>
    </source>
</reference>
<protein>
    <submittedName>
        <fullName evidence="2">HEPN domain-containing protein</fullName>
    </submittedName>
</protein>